<dbReference type="InterPro" id="IPR029068">
    <property type="entry name" value="Glyas_Bleomycin-R_OHBP_Dase"/>
</dbReference>
<organism evidence="2 3">
    <name type="scientific">Subdoligranulum variabile</name>
    <dbReference type="NCBI Taxonomy" id="214851"/>
    <lineage>
        <taxon>Bacteria</taxon>
        <taxon>Bacillati</taxon>
        <taxon>Bacillota</taxon>
        <taxon>Clostridia</taxon>
        <taxon>Eubacteriales</taxon>
        <taxon>Oscillospiraceae</taxon>
        <taxon>Subdoligranulum</taxon>
    </lineage>
</organism>
<comment type="caution">
    <text evidence="2">The sequence shown here is derived from an EMBL/GenBank/DDBJ whole genome shotgun (WGS) entry which is preliminary data.</text>
</comment>
<dbReference type="PROSITE" id="PS51819">
    <property type="entry name" value="VOC"/>
    <property type="match status" value="1"/>
</dbReference>
<feature type="domain" description="VOC" evidence="1">
    <location>
        <begin position="8"/>
        <end position="120"/>
    </location>
</feature>
<reference evidence="2" key="1">
    <citation type="journal article" date="2021" name="PeerJ">
        <title>Extensive microbial diversity within the chicken gut microbiome revealed by metagenomics and culture.</title>
        <authorList>
            <person name="Gilroy R."/>
            <person name="Ravi A."/>
            <person name="Getino M."/>
            <person name="Pursley I."/>
            <person name="Horton D.L."/>
            <person name="Alikhan N.F."/>
            <person name="Baker D."/>
            <person name="Gharbi K."/>
            <person name="Hall N."/>
            <person name="Watson M."/>
            <person name="Adriaenssens E.M."/>
            <person name="Foster-Nyarko E."/>
            <person name="Jarju S."/>
            <person name="Secka A."/>
            <person name="Antonio M."/>
            <person name="Oren A."/>
            <person name="Chaudhuri R.R."/>
            <person name="La Ragione R."/>
            <person name="Hildebrand F."/>
            <person name="Pallen M.J."/>
        </authorList>
    </citation>
    <scope>NUCLEOTIDE SEQUENCE</scope>
    <source>
        <strain evidence="2">ChiBcec21-2208</strain>
    </source>
</reference>
<protein>
    <submittedName>
        <fullName evidence="2">VOC family protein</fullName>
    </submittedName>
</protein>
<gene>
    <name evidence="2" type="ORF">K8V20_09955</name>
</gene>
<evidence type="ECO:0000259" key="1">
    <source>
        <dbReference type="PROSITE" id="PS51819"/>
    </source>
</evidence>
<dbReference type="Proteomes" id="UP000782880">
    <property type="component" value="Unassembled WGS sequence"/>
</dbReference>
<sequence length="120" mass="13277">MAYTPDFEIVHIGVNCRDAAEAEACADQFETLFCLPVNPAKESADARFTGTQVEWMKAPGRGRCGHIALATADLPAARAYLEEKGFLFDEDSIKRMPDGRILVIYARQEIGGFAIHLMQK</sequence>
<reference evidence="2" key="2">
    <citation type="submission" date="2021-09" db="EMBL/GenBank/DDBJ databases">
        <authorList>
            <person name="Gilroy R."/>
        </authorList>
    </citation>
    <scope>NUCLEOTIDE SEQUENCE</scope>
    <source>
        <strain evidence="2">ChiBcec21-2208</strain>
    </source>
</reference>
<evidence type="ECO:0000313" key="3">
    <source>
        <dbReference type="Proteomes" id="UP000782880"/>
    </source>
</evidence>
<name>A0A921LNQ5_9FIRM</name>
<proteinExistence type="predicted"/>
<evidence type="ECO:0000313" key="2">
    <source>
        <dbReference type="EMBL" id="HJG28946.1"/>
    </source>
</evidence>
<dbReference type="EMBL" id="DYVE01000257">
    <property type="protein sequence ID" value="HJG28946.1"/>
    <property type="molecule type" value="Genomic_DNA"/>
</dbReference>
<accession>A0A921LNQ5</accession>
<dbReference type="InterPro" id="IPR037523">
    <property type="entry name" value="VOC_core"/>
</dbReference>
<dbReference type="SUPFAM" id="SSF54593">
    <property type="entry name" value="Glyoxalase/Bleomycin resistance protein/Dihydroxybiphenyl dioxygenase"/>
    <property type="match status" value="1"/>
</dbReference>
<dbReference type="Gene3D" id="3.10.180.10">
    <property type="entry name" value="2,3-Dihydroxybiphenyl 1,2-Dioxygenase, domain 1"/>
    <property type="match status" value="1"/>
</dbReference>
<dbReference type="AlphaFoldDB" id="A0A921LNQ5"/>